<sequence>MWMPRSLPEKRVGGNGLVAVAIDRDKSSQIALRWAIDNLLVKGQTVILIHVNLKSSLSSHSSSPKMNQFVDSKDVFLPFRCFCTRKDISCKDVMLEDTDVAKALTEYVTQTLIETLIVGGSTKGGFLRFKAADLAGSVSKGAPDFCTVYVISKGKIQSMRPASRHAPSTPLHNQLLSQNGTMPAASMDMHIPPTPAKRAEKPPLEPPRRSTGETESFRQVMLGAHFRYIRFFASENRSPFTRRGLNGKSYGELSVPDSDISFVSSGRASIDNIFPPFYDNTETSRTPPRLSNISDLDSNYSFESLHYGRRSMDQGGFSPELSSFSHESDQLPSAAEDVEAEMRRLKQELKQTMQMYSSACKEALTAKQKVREISSSCHVALRTPQRVLRLKSLQAKELQRWKMEEEQRFEEARLAEEAALAIAEREKAKSKAAIEAAEAAQRIAELESQKRINAEMKARREAEEKRKALDALANSDVRYRRYPIEEIEAATDYFSESRKIGEGGYGPVYKGYLDHTSVAIKVLRPDAAQGRSQFQQEVRSQKTSLQVEVLCCIRHPNMVLLLGACPEYGCLVYEFMANGSLEDRLFCRGNTPPLSWQLRFRVASEIGTGLLFLHQTKPEPLVHRDLKPANILLDRNFVSKISDVGLARLVPPSVADNVTQYRMTSTAGTFCYIDPEYQQTGMLGIKSDIYSLGIMFLQILTAKPAMGLTHHVERALEKGTFAQMLDPAVPDWPIEEATHFARLSLKCAELRRKDRPDLGKVVLPELKRLRAIAEETMHRSLSTPSAARPSTFSQVSVQLVSSQN</sequence>
<comment type="catalytic activity">
    <reaction evidence="1">
        <text>S-ubiquitinyl-[E2 ubiquitin-conjugating enzyme]-L-cysteine + [acceptor protein]-L-lysine = [E2 ubiquitin-conjugating enzyme]-L-cysteine + N(6)-ubiquitinyl-[acceptor protein]-L-lysine.</text>
        <dbReference type="EC" id="2.3.2.27"/>
    </reaction>
</comment>
<keyword evidence="6" id="KW-0833">Ubl conjugation pathway</keyword>
<dbReference type="GO" id="GO:0061630">
    <property type="term" value="F:ubiquitin protein ligase activity"/>
    <property type="evidence" value="ECO:0007669"/>
    <property type="project" value="UniProtKB-EC"/>
</dbReference>
<comment type="pathway">
    <text evidence="2">Protein modification; protein ubiquitination.</text>
</comment>
<dbReference type="Gene3D" id="3.30.200.20">
    <property type="entry name" value="Phosphorylase Kinase, domain 1"/>
    <property type="match status" value="1"/>
</dbReference>
<dbReference type="Pfam" id="PF00069">
    <property type="entry name" value="Pkinase"/>
    <property type="match status" value="1"/>
</dbReference>
<dbReference type="InterPro" id="IPR011009">
    <property type="entry name" value="Kinase-like_dom_sf"/>
</dbReference>
<evidence type="ECO:0000256" key="5">
    <source>
        <dbReference type="ARBA" id="ARBA00022741"/>
    </source>
</evidence>
<dbReference type="FunFam" id="1.10.510.10:FF:000498">
    <property type="entry name" value="U-box domain-containing protein 51"/>
    <property type="match status" value="1"/>
</dbReference>
<feature type="region of interest" description="Disordered" evidence="10">
    <location>
        <begin position="183"/>
        <end position="214"/>
    </location>
</feature>
<feature type="coiled-coil region" evidence="9">
    <location>
        <begin position="335"/>
        <end position="362"/>
    </location>
</feature>
<dbReference type="Gene3D" id="3.40.50.620">
    <property type="entry name" value="HUPs"/>
    <property type="match status" value="1"/>
</dbReference>
<evidence type="ECO:0000256" key="8">
    <source>
        <dbReference type="ARBA" id="ARBA00023054"/>
    </source>
</evidence>
<dbReference type="AlphaFoldDB" id="A0A5N5J5J1"/>
<feature type="coiled-coil region" evidence="9">
    <location>
        <begin position="420"/>
        <end position="475"/>
    </location>
</feature>
<protein>
    <recommendedName>
        <fullName evidence="3">RING-type E3 ubiquitin transferase</fullName>
        <ecNumber evidence="3">2.3.2.27</ecNumber>
    </recommendedName>
</protein>
<dbReference type="PROSITE" id="PS50011">
    <property type="entry name" value="PROTEIN_KINASE_DOM"/>
    <property type="match status" value="1"/>
</dbReference>
<keyword evidence="8 9" id="KW-0175">Coiled coil</keyword>
<proteinExistence type="predicted"/>
<name>A0A5N5J5J1_9ROSI</name>
<reference evidence="13" key="1">
    <citation type="journal article" date="2019" name="Gigascience">
        <title>De novo genome assembly of the endangered Acer yangbiense, a plant species with extremely small populations endemic to Yunnan Province, China.</title>
        <authorList>
            <person name="Yang J."/>
            <person name="Wariss H.M."/>
            <person name="Tao L."/>
            <person name="Zhang R."/>
            <person name="Yun Q."/>
            <person name="Hollingsworth P."/>
            <person name="Dao Z."/>
            <person name="Luo G."/>
            <person name="Guo H."/>
            <person name="Ma Y."/>
            <person name="Sun W."/>
        </authorList>
    </citation>
    <scope>NUCLEOTIDE SEQUENCE [LARGE SCALE GENOMIC DNA]</scope>
    <source>
        <strain evidence="13">cv. br00</strain>
    </source>
</reference>
<evidence type="ECO:0000256" key="6">
    <source>
        <dbReference type="ARBA" id="ARBA00022786"/>
    </source>
</evidence>
<feature type="domain" description="Protein kinase" evidence="11">
    <location>
        <begin position="494"/>
        <end position="766"/>
    </location>
</feature>
<dbReference type="SUPFAM" id="SSF52402">
    <property type="entry name" value="Adenine nucleotide alpha hydrolases-like"/>
    <property type="match status" value="1"/>
</dbReference>
<evidence type="ECO:0000256" key="3">
    <source>
        <dbReference type="ARBA" id="ARBA00012483"/>
    </source>
</evidence>
<evidence type="ECO:0000313" key="12">
    <source>
        <dbReference type="EMBL" id="KAB5513676.1"/>
    </source>
</evidence>
<evidence type="ECO:0000256" key="4">
    <source>
        <dbReference type="ARBA" id="ARBA00022679"/>
    </source>
</evidence>
<evidence type="ECO:0000256" key="2">
    <source>
        <dbReference type="ARBA" id="ARBA00004906"/>
    </source>
</evidence>
<keyword evidence="4" id="KW-0808">Transferase</keyword>
<dbReference type="InterPro" id="IPR008271">
    <property type="entry name" value="Ser/Thr_kinase_AS"/>
</dbReference>
<evidence type="ECO:0000256" key="10">
    <source>
        <dbReference type="SAM" id="MobiDB-lite"/>
    </source>
</evidence>
<dbReference type="SUPFAM" id="SSF56112">
    <property type="entry name" value="Protein kinase-like (PK-like)"/>
    <property type="match status" value="1"/>
</dbReference>
<dbReference type="PANTHER" id="PTHR45647">
    <property type="entry name" value="OS02G0152300 PROTEIN"/>
    <property type="match status" value="1"/>
</dbReference>
<dbReference type="Pfam" id="PF00582">
    <property type="entry name" value="Usp"/>
    <property type="match status" value="1"/>
</dbReference>
<evidence type="ECO:0000256" key="9">
    <source>
        <dbReference type="SAM" id="Coils"/>
    </source>
</evidence>
<dbReference type="InterPro" id="IPR006016">
    <property type="entry name" value="UspA"/>
</dbReference>
<evidence type="ECO:0000259" key="11">
    <source>
        <dbReference type="PROSITE" id="PS50011"/>
    </source>
</evidence>
<dbReference type="InterPro" id="IPR014729">
    <property type="entry name" value="Rossmann-like_a/b/a_fold"/>
</dbReference>
<dbReference type="PANTHER" id="PTHR45647:SF132">
    <property type="entry name" value="KINASE WITH ADENINE NUCLEOTIDE ALPHA HYDROLASES-LIKE DOMAIN-CONTAINING PROTEIN"/>
    <property type="match status" value="1"/>
</dbReference>
<dbReference type="EMBL" id="VDCV01000018">
    <property type="protein sequence ID" value="KAB5513676.1"/>
    <property type="molecule type" value="Genomic_DNA"/>
</dbReference>
<organism evidence="12 13">
    <name type="scientific">Salix brachista</name>
    <dbReference type="NCBI Taxonomy" id="2182728"/>
    <lineage>
        <taxon>Eukaryota</taxon>
        <taxon>Viridiplantae</taxon>
        <taxon>Streptophyta</taxon>
        <taxon>Embryophyta</taxon>
        <taxon>Tracheophyta</taxon>
        <taxon>Spermatophyta</taxon>
        <taxon>Magnoliopsida</taxon>
        <taxon>eudicotyledons</taxon>
        <taxon>Gunneridae</taxon>
        <taxon>Pentapetalae</taxon>
        <taxon>rosids</taxon>
        <taxon>fabids</taxon>
        <taxon>Malpighiales</taxon>
        <taxon>Salicaceae</taxon>
        <taxon>Saliceae</taxon>
        <taxon>Salix</taxon>
    </lineage>
</organism>
<dbReference type="SMART" id="SM00220">
    <property type="entry name" value="S_TKc"/>
    <property type="match status" value="1"/>
</dbReference>
<feature type="compositionally biased region" description="Basic and acidic residues" evidence="10">
    <location>
        <begin position="197"/>
        <end position="214"/>
    </location>
</feature>
<dbReference type="GO" id="GO:0005524">
    <property type="term" value="F:ATP binding"/>
    <property type="evidence" value="ECO:0007669"/>
    <property type="project" value="UniProtKB-KW"/>
</dbReference>
<evidence type="ECO:0000256" key="7">
    <source>
        <dbReference type="ARBA" id="ARBA00022840"/>
    </source>
</evidence>
<dbReference type="FunFam" id="3.30.200.20:FF:000162">
    <property type="entry name" value="Adenine nucleotide alpha hydrolase-like domain kinase"/>
    <property type="match status" value="1"/>
</dbReference>
<dbReference type="CDD" id="cd01989">
    <property type="entry name" value="USP_STK_Ubox_N"/>
    <property type="match status" value="1"/>
</dbReference>
<dbReference type="PROSITE" id="PS00108">
    <property type="entry name" value="PROTEIN_KINASE_ST"/>
    <property type="match status" value="1"/>
</dbReference>
<accession>A0A5N5J5J1</accession>
<dbReference type="Gene3D" id="1.10.510.10">
    <property type="entry name" value="Transferase(Phosphotransferase) domain 1"/>
    <property type="match status" value="1"/>
</dbReference>
<dbReference type="GO" id="GO:0004672">
    <property type="term" value="F:protein kinase activity"/>
    <property type="evidence" value="ECO:0007669"/>
    <property type="project" value="InterPro"/>
</dbReference>
<dbReference type="InterPro" id="IPR051348">
    <property type="entry name" value="U-box_ubiquitin_ligases"/>
</dbReference>
<comment type="caution">
    <text evidence="12">The sequence shown here is derived from an EMBL/GenBank/DDBJ whole genome shotgun (WGS) entry which is preliminary data.</text>
</comment>
<evidence type="ECO:0000313" key="13">
    <source>
        <dbReference type="Proteomes" id="UP000326939"/>
    </source>
</evidence>
<dbReference type="InterPro" id="IPR000719">
    <property type="entry name" value="Prot_kinase_dom"/>
</dbReference>
<keyword evidence="7" id="KW-0067">ATP-binding</keyword>
<gene>
    <name evidence="12" type="ORF">DKX38_027582</name>
</gene>
<keyword evidence="13" id="KW-1185">Reference proteome</keyword>
<keyword evidence="5" id="KW-0547">Nucleotide-binding</keyword>
<dbReference type="EC" id="2.3.2.27" evidence="3"/>
<dbReference type="Proteomes" id="UP000326939">
    <property type="component" value="Chromosome 18"/>
</dbReference>
<evidence type="ECO:0000256" key="1">
    <source>
        <dbReference type="ARBA" id="ARBA00000900"/>
    </source>
</evidence>